<dbReference type="InterPro" id="IPR000089">
    <property type="entry name" value="Biotin_lipoyl"/>
</dbReference>
<feature type="domain" description="Lipoyl-binding" evidence="5">
    <location>
        <begin position="1"/>
        <end position="71"/>
    </location>
</feature>
<evidence type="ECO:0000259" key="5">
    <source>
        <dbReference type="PROSITE" id="PS50968"/>
    </source>
</evidence>
<proteinExistence type="inferred from homology"/>
<dbReference type="SUPFAM" id="SSF52777">
    <property type="entry name" value="CoA-dependent acyltransferases"/>
    <property type="match status" value="1"/>
</dbReference>
<dbReference type="KEGG" id="glj:GKIL_2446"/>
<evidence type="ECO:0000256" key="1">
    <source>
        <dbReference type="ARBA" id="ARBA00001938"/>
    </source>
</evidence>
<dbReference type="EC" id="2.3.1.-" evidence="4"/>
<organism evidence="7 8">
    <name type="scientific">Gloeobacter kilaueensis (strain ATCC BAA-2537 / CCAP 1431/1 / ULC 316 / JS1)</name>
    <dbReference type="NCBI Taxonomy" id="1183438"/>
    <lineage>
        <taxon>Bacteria</taxon>
        <taxon>Bacillati</taxon>
        <taxon>Cyanobacteriota</taxon>
        <taxon>Cyanophyceae</taxon>
        <taxon>Gloeobacterales</taxon>
        <taxon>Gloeobacteraceae</taxon>
        <taxon>Gloeobacter</taxon>
    </lineage>
</organism>
<dbReference type="InterPro" id="IPR004167">
    <property type="entry name" value="PSBD"/>
</dbReference>
<evidence type="ECO:0000256" key="2">
    <source>
        <dbReference type="ARBA" id="ARBA00007317"/>
    </source>
</evidence>
<feature type="domain" description="Peripheral subunit-binding (PSBD)" evidence="6">
    <location>
        <begin position="128"/>
        <end position="165"/>
    </location>
</feature>
<dbReference type="SUPFAM" id="SSF47005">
    <property type="entry name" value="Peripheral subunit-binding domain of 2-oxo acid dehydrogenase complex"/>
    <property type="match status" value="1"/>
</dbReference>
<dbReference type="Proteomes" id="UP000017396">
    <property type="component" value="Chromosome"/>
</dbReference>
<dbReference type="InterPro" id="IPR045257">
    <property type="entry name" value="E2/Pdx1"/>
</dbReference>
<dbReference type="InterPro" id="IPR001078">
    <property type="entry name" value="2-oxoacid_DH_actylTfrase"/>
</dbReference>
<dbReference type="PROSITE" id="PS50968">
    <property type="entry name" value="BIOTINYL_LIPOYL"/>
    <property type="match status" value="1"/>
</dbReference>
<dbReference type="InterPro" id="IPR023213">
    <property type="entry name" value="CAT-like_dom_sf"/>
</dbReference>
<dbReference type="PROSITE" id="PS51826">
    <property type="entry name" value="PSBD"/>
    <property type="match status" value="1"/>
</dbReference>
<protein>
    <recommendedName>
        <fullName evidence="4">Dihydrolipoamide acetyltransferase component of pyruvate dehydrogenase complex</fullName>
        <ecNumber evidence="4">2.3.1.-</ecNumber>
    </recommendedName>
</protein>
<dbReference type="GO" id="GO:0006086">
    <property type="term" value="P:pyruvate decarboxylation to acetyl-CoA"/>
    <property type="evidence" value="ECO:0007669"/>
    <property type="project" value="InterPro"/>
</dbReference>
<evidence type="ECO:0000313" key="7">
    <source>
        <dbReference type="EMBL" id="AGY58692.1"/>
    </source>
</evidence>
<dbReference type="FunFam" id="2.40.50.100:FF:000010">
    <property type="entry name" value="Acetyltransferase component of pyruvate dehydrogenase complex"/>
    <property type="match status" value="1"/>
</dbReference>
<keyword evidence="4 7" id="KW-0012">Acyltransferase</keyword>
<accession>U5QI72</accession>
<dbReference type="Gene3D" id="2.40.50.100">
    <property type="match status" value="1"/>
</dbReference>
<keyword evidence="4 7" id="KW-0808">Transferase</keyword>
<dbReference type="Pfam" id="PF00198">
    <property type="entry name" value="2-oxoacid_dh"/>
    <property type="match status" value="1"/>
</dbReference>
<dbReference type="GO" id="GO:0045254">
    <property type="term" value="C:pyruvate dehydrogenase complex"/>
    <property type="evidence" value="ECO:0007669"/>
    <property type="project" value="InterPro"/>
</dbReference>
<dbReference type="eggNOG" id="COG0508">
    <property type="taxonomic scope" value="Bacteria"/>
</dbReference>
<dbReference type="STRING" id="1183438.GKIL_2446"/>
<dbReference type="PANTHER" id="PTHR23151">
    <property type="entry name" value="DIHYDROLIPOAMIDE ACETYL/SUCCINYL-TRANSFERASE-RELATED"/>
    <property type="match status" value="1"/>
</dbReference>
<dbReference type="CDD" id="cd06849">
    <property type="entry name" value="lipoyl_domain"/>
    <property type="match status" value="1"/>
</dbReference>
<dbReference type="EMBL" id="CP003587">
    <property type="protein sequence ID" value="AGY58692.1"/>
    <property type="molecule type" value="Genomic_DNA"/>
</dbReference>
<reference evidence="7 8" key="1">
    <citation type="journal article" date="2013" name="PLoS ONE">
        <title>Cultivation and Complete Genome Sequencing of Gloeobacter kilaueensis sp. nov., from a Lava Cave in Kilauea Caldera, Hawai'i.</title>
        <authorList>
            <person name="Saw J.H."/>
            <person name="Schatz M."/>
            <person name="Brown M.V."/>
            <person name="Kunkel D.D."/>
            <person name="Foster J.S."/>
            <person name="Shick H."/>
            <person name="Christensen S."/>
            <person name="Hou S."/>
            <person name="Wan X."/>
            <person name="Donachie S.P."/>
        </authorList>
    </citation>
    <scope>NUCLEOTIDE SEQUENCE [LARGE SCALE GENOMIC DNA]</scope>
    <source>
        <strain evidence="8">JS</strain>
    </source>
</reference>
<dbReference type="InterPro" id="IPR036625">
    <property type="entry name" value="E3-bd_dom_sf"/>
</dbReference>
<keyword evidence="8" id="KW-1185">Reference proteome</keyword>
<dbReference type="Gene3D" id="3.30.559.10">
    <property type="entry name" value="Chloramphenicol acetyltransferase-like domain"/>
    <property type="match status" value="1"/>
</dbReference>
<dbReference type="GO" id="GO:0004742">
    <property type="term" value="F:dihydrolipoyllysine-residue acetyltransferase activity"/>
    <property type="evidence" value="ECO:0007669"/>
    <property type="project" value="TreeGrafter"/>
</dbReference>
<dbReference type="InterPro" id="IPR011053">
    <property type="entry name" value="Single_hybrid_motif"/>
</dbReference>
<dbReference type="PATRIC" id="fig|1183438.3.peg.2403"/>
<evidence type="ECO:0000313" key="8">
    <source>
        <dbReference type="Proteomes" id="UP000017396"/>
    </source>
</evidence>
<keyword evidence="3 4" id="KW-0450">Lipoyl</keyword>
<dbReference type="Pfam" id="PF00364">
    <property type="entry name" value="Biotin_lipoyl"/>
    <property type="match status" value="1"/>
</dbReference>
<evidence type="ECO:0000256" key="3">
    <source>
        <dbReference type="ARBA" id="ARBA00022823"/>
    </source>
</evidence>
<gene>
    <name evidence="7" type="primary">aceF</name>
    <name evidence="7" type="ORF">GKIL_2446</name>
</gene>
<name>U5QI72_GLOK1</name>
<dbReference type="SUPFAM" id="SSF51230">
    <property type="entry name" value="Single hybrid motif"/>
    <property type="match status" value="1"/>
</dbReference>
<dbReference type="AlphaFoldDB" id="U5QI72"/>
<evidence type="ECO:0000256" key="4">
    <source>
        <dbReference type="RuleBase" id="RU003423"/>
    </source>
</evidence>
<dbReference type="HOGENOM" id="CLU_016733_10_2_3"/>
<dbReference type="Gene3D" id="4.10.320.10">
    <property type="entry name" value="E3-binding domain"/>
    <property type="match status" value="1"/>
</dbReference>
<evidence type="ECO:0000259" key="6">
    <source>
        <dbReference type="PROSITE" id="PS51826"/>
    </source>
</evidence>
<comment type="similarity">
    <text evidence="2 4">Belongs to the 2-oxoacid dehydrogenase family.</text>
</comment>
<comment type="cofactor">
    <cofactor evidence="1 4">
        <name>(R)-lipoate</name>
        <dbReference type="ChEBI" id="CHEBI:83088"/>
    </cofactor>
</comment>
<sequence length="415" mass="43166">MPALSSTMTEGKIVTWRKREGETIERDDILLIVESDKAEMEVESFDAGILANILVGDGESAPVHTVIALIAETEAEVAEAKKRSPGGSAAAVAPAVSAPKSEPAPPPLPLPIAVQVTSSSPNGGNRIVASPNARRLAGELGIDLAGIAGSGPNGRIVGEDVTRAAAGRTASPPVAGAAPPPPVTPPVAPATAAGPVAFSALQSAVIRNMEASLAIPTFRVGYTIATDALDDLYKSVKTKGVTMTTLLVKAIALTLLKHPLVNATYTEAGLRKNAAINVAVAVAMEEGGLITPVLRSAESKDLYTLSREWKELVERARTKKLQPEEYTTGNFTLSNLGMFGVDRFDAVVPPGTSAILAIGASKPTVVVTGEGHIAIKKQMQVNLSGDHRVFYGADGAKFLQDLARLVEQSPQQLTL</sequence>
<dbReference type="PANTHER" id="PTHR23151:SF75">
    <property type="entry name" value="DIHYDROLIPOYLLYSINE-RESIDUE ACETYLTRANSFERASE COMPONENT 5 OF PYRUVATE DEHYDROGENASE COMPLEX, CHLOROPLASTIC"/>
    <property type="match status" value="1"/>
</dbReference>
<dbReference type="Pfam" id="PF02817">
    <property type="entry name" value="E3_binding"/>
    <property type="match status" value="1"/>
</dbReference>